<dbReference type="InterPro" id="IPR047525">
    <property type="entry name" value="TfoX-like"/>
</dbReference>
<sequence>MTMLSSSPNIGPILIKELHKINIRNAEQLRNMGSKQAFLEIKRNDPSACLSKLCALEGAVQGIRWHTLPEERKKELKDYFSQCSQK</sequence>
<dbReference type="Gene3D" id="1.10.150.20">
    <property type="entry name" value="5' to 3' exonuclease, C-terminal subdomain"/>
    <property type="match status" value="1"/>
</dbReference>
<dbReference type="AlphaFoldDB" id="V6IWY7"/>
<gene>
    <name evidence="2" type="ORF">P343_12905</name>
</gene>
<dbReference type="OrthoDB" id="9796798at2"/>
<dbReference type="eggNOG" id="COG3743">
    <property type="taxonomic scope" value="Bacteria"/>
</dbReference>
<feature type="domain" description="TfoX C-terminal" evidence="1">
    <location>
        <begin position="4"/>
        <end position="78"/>
    </location>
</feature>
<dbReference type="PATRIC" id="fig|1395513.3.peg.2617"/>
<evidence type="ECO:0000313" key="2">
    <source>
        <dbReference type="EMBL" id="EST11126.1"/>
    </source>
</evidence>
<dbReference type="InterPro" id="IPR007077">
    <property type="entry name" value="TfoX_C"/>
</dbReference>
<dbReference type="EMBL" id="AWTC01000013">
    <property type="protein sequence ID" value="EST11126.1"/>
    <property type="molecule type" value="Genomic_DNA"/>
</dbReference>
<reference evidence="2 3" key="1">
    <citation type="journal article" date="2013" name="Genome Announc.">
        <title>Genome Sequence of Sporolactobacillus laevolacticus DSM442, an Efficient Polymer-Grade D-Lactate Producer from Agricultural Waste Cottonseed as a Nitrogen Source.</title>
        <authorList>
            <person name="Wang H."/>
            <person name="Wang L."/>
            <person name="Ju J."/>
            <person name="Yu B."/>
            <person name="Ma Y."/>
        </authorList>
    </citation>
    <scope>NUCLEOTIDE SEQUENCE [LARGE SCALE GENOMIC DNA]</scope>
    <source>
        <strain evidence="2 3">DSM 442</strain>
    </source>
</reference>
<dbReference type="Proteomes" id="UP000018296">
    <property type="component" value="Unassembled WGS sequence"/>
</dbReference>
<name>V6IWY7_9BACL</name>
<dbReference type="Pfam" id="PF04994">
    <property type="entry name" value="TfoX_C"/>
    <property type="match status" value="1"/>
</dbReference>
<keyword evidence="3" id="KW-1185">Reference proteome</keyword>
<dbReference type="RefSeq" id="WP_023510821.1">
    <property type="nucleotide sequence ID" value="NZ_AWTC01000013.1"/>
</dbReference>
<proteinExistence type="predicted"/>
<dbReference type="STRING" id="1395513.P343_12905"/>
<accession>V6IWY7</accession>
<dbReference type="PANTHER" id="PTHR36121:SF1">
    <property type="entry name" value="PROTEIN SXY"/>
    <property type="match status" value="1"/>
</dbReference>
<comment type="caution">
    <text evidence="2">The sequence shown here is derived from an EMBL/GenBank/DDBJ whole genome shotgun (WGS) entry which is preliminary data.</text>
</comment>
<evidence type="ECO:0000313" key="3">
    <source>
        <dbReference type="Proteomes" id="UP000018296"/>
    </source>
</evidence>
<organism evidence="2 3">
    <name type="scientific">Sporolactobacillus laevolacticus DSM 442</name>
    <dbReference type="NCBI Taxonomy" id="1395513"/>
    <lineage>
        <taxon>Bacteria</taxon>
        <taxon>Bacillati</taxon>
        <taxon>Bacillota</taxon>
        <taxon>Bacilli</taxon>
        <taxon>Bacillales</taxon>
        <taxon>Sporolactobacillaceae</taxon>
        <taxon>Sporolactobacillus</taxon>
    </lineage>
</organism>
<dbReference type="PANTHER" id="PTHR36121">
    <property type="entry name" value="PROTEIN SXY"/>
    <property type="match status" value="1"/>
</dbReference>
<protein>
    <submittedName>
        <fullName evidence="2">Competence protein TfoX</fullName>
    </submittedName>
</protein>
<evidence type="ECO:0000259" key="1">
    <source>
        <dbReference type="Pfam" id="PF04994"/>
    </source>
</evidence>